<accession>A0A9D2HL95</accession>
<organism evidence="2 3">
    <name type="scientific">Candidatus Lachnoclostridium stercoravium</name>
    <dbReference type="NCBI Taxonomy" id="2838633"/>
    <lineage>
        <taxon>Bacteria</taxon>
        <taxon>Bacillati</taxon>
        <taxon>Bacillota</taxon>
        <taxon>Clostridia</taxon>
        <taxon>Lachnospirales</taxon>
        <taxon>Lachnospiraceae</taxon>
    </lineage>
</organism>
<dbReference type="EMBL" id="DWZA01000109">
    <property type="protein sequence ID" value="HJA72574.1"/>
    <property type="molecule type" value="Genomic_DNA"/>
</dbReference>
<proteinExistence type="predicted"/>
<dbReference type="PANTHER" id="PTHR37947:SF1">
    <property type="entry name" value="BLL2462 PROTEIN"/>
    <property type="match status" value="1"/>
</dbReference>
<gene>
    <name evidence="2" type="ORF">IAA07_13540</name>
</gene>
<dbReference type="CDD" id="cd03143">
    <property type="entry name" value="A4_beta-galactosidase_middle_domain"/>
    <property type="match status" value="1"/>
</dbReference>
<reference evidence="2" key="2">
    <citation type="submission" date="2021-04" db="EMBL/GenBank/DDBJ databases">
        <authorList>
            <person name="Gilroy R."/>
        </authorList>
    </citation>
    <scope>NUCLEOTIDE SEQUENCE</scope>
    <source>
        <strain evidence="2">CHK178-16964</strain>
    </source>
</reference>
<dbReference type="Gene3D" id="3.40.50.880">
    <property type="match status" value="1"/>
</dbReference>
<evidence type="ECO:0000313" key="3">
    <source>
        <dbReference type="Proteomes" id="UP000823900"/>
    </source>
</evidence>
<dbReference type="Pfam" id="PF07090">
    <property type="entry name" value="GATase1_like"/>
    <property type="match status" value="1"/>
</dbReference>
<evidence type="ECO:0000313" key="2">
    <source>
        <dbReference type="EMBL" id="HJA72574.1"/>
    </source>
</evidence>
<dbReference type="InterPro" id="IPR010768">
    <property type="entry name" value="GATase1-like"/>
</dbReference>
<dbReference type="AlphaFoldDB" id="A0A9D2HL95"/>
<comment type="caution">
    <text evidence="2">The sequence shown here is derived from an EMBL/GenBank/DDBJ whole genome shotgun (WGS) entry which is preliminary data.</text>
</comment>
<dbReference type="Proteomes" id="UP000823900">
    <property type="component" value="Unassembled WGS sequence"/>
</dbReference>
<name>A0A9D2HL95_9FIRM</name>
<dbReference type="PANTHER" id="PTHR37947">
    <property type="entry name" value="BLL2462 PROTEIN"/>
    <property type="match status" value="1"/>
</dbReference>
<dbReference type="InterPro" id="IPR029062">
    <property type="entry name" value="Class_I_gatase-like"/>
</dbReference>
<reference evidence="2" key="1">
    <citation type="journal article" date="2021" name="PeerJ">
        <title>Extensive microbial diversity within the chicken gut microbiome revealed by metagenomics and culture.</title>
        <authorList>
            <person name="Gilroy R."/>
            <person name="Ravi A."/>
            <person name="Getino M."/>
            <person name="Pursley I."/>
            <person name="Horton D.L."/>
            <person name="Alikhan N.F."/>
            <person name="Baker D."/>
            <person name="Gharbi K."/>
            <person name="Hall N."/>
            <person name="Watson M."/>
            <person name="Adriaenssens E.M."/>
            <person name="Foster-Nyarko E."/>
            <person name="Jarju S."/>
            <person name="Secka A."/>
            <person name="Antonio M."/>
            <person name="Oren A."/>
            <person name="Chaudhuri R.R."/>
            <person name="La Ragione R."/>
            <person name="Hildebrand F."/>
            <person name="Pallen M.J."/>
        </authorList>
    </citation>
    <scope>NUCLEOTIDE SEQUENCE</scope>
    <source>
        <strain evidence="2">CHK178-16964</strain>
    </source>
</reference>
<evidence type="ECO:0000259" key="1">
    <source>
        <dbReference type="Pfam" id="PF07090"/>
    </source>
</evidence>
<dbReference type="SUPFAM" id="SSF52317">
    <property type="entry name" value="Class I glutamine amidotransferase-like"/>
    <property type="match status" value="1"/>
</dbReference>
<protein>
    <submittedName>
        <fullName evidence="2">Cytoplasmic protein</fullName>
    </submittedName>
</protein>
<feature type="domain" description="Putative glutamine amidotransferase" evidence="1">
    <location>
        <begin position="5"/>
        <end position="246"/>
    </location>
</feature>
<sequence length="249" mass="28126">MEKIKVLFAGESWFFTKTETKGVDQFTVGGYETEIGRVRDYMKDFAEITHIPAHMVPYEFPDTKEKLAQYDAVLISDVGSNTFYLHPDTFFSSKTTPDLMEVIKEYVEEGGAFGMIGGYMTFMGIEGKGRWGGTKVEEILPVTMEAGDDRVERPYGAVIHIDPASHPILEGLDETWNPLLGYNRLKAKESGQVLVSYEGDPILTIGYYGKGKTFAWASDCAPHWMPEEFCKSECNRRLWKNLLSWAAGR</sequence>